<organism evidence="2">
    <name type="scientific">Arabidopsis thaliana</name>
    <name type="common">Mouse-ear cress</name>
    <dbReference type="NCBI Taxonomy" id="3702"/>
    <lineage>
        <taxon>Eukaryota</taxon>
        <taxon>Viridiplantae</taxon>
        <taxon>Streptophyta</taxon>
        <taxon>Embryophyta</taxon>
        <taxon>Tracheophyta</taxon>
        <taxon>Spermatophyta</taxon>
        <taxon>Magnoliopsida</taxon>
        <taxon>eudicotyledons</taxon>
        <taxon>Gunneridae</taxon>
        <taxon>Pentapetalae</taxon>
        <taxon>rosids</taxon>
        <taxon>malvids</taxon>
        <taxon>Brassicales</taxon>
        <taxon>Brassicaceae</taxon>
        <taxon>Camelineae</taxon>
        <taxon>Arabidopsis</taxon>
    </lineage>
</organism>
<evidence type="ECO:0000256" key="1">
    <source>
        <dbReference type="SAM" id="MobiDB-lite"/>
    </source>
</evidence>
<reference key="1">
    <citation type="journal article" date="1999" name="Nature">
        <title>Sequence and analysis of chromosome 2 of the plant Arabidopsis thaliana.</title>
        <authorList>
            <person name="Lin X."/>
            <person name="Kaul S."/>
            <person name="Rounsley S."/>
            <person name="Shea T.P."/>
            <person name="Benito M.I."/>
            <person name="Town C.D."/>
            <person name="Fujii C.Y."/>
            <person name="Mason T."/>
            <person name="Bowman C.L."/>
            <person name="Barnstead M."/>
            <person name="Feldblyum T.V."/>
            <person name="Buell C.R."/>
            <person name="Ketchum K.A."/>
            <person name="Lee J."/>
            <person name="Ronning C.M."/>
            <person name="Koo H.L."/>
            <person name="Moffat K.S."/>
            <person name="Cronin L.A."/>
            <person name="Shen M."/>
            <person name="Pai G."/>
            <person name="Van Aken S."/>
            <person name="Umayam L."/>
            <person name="Tallon L.J."/>
            <person name="Gill J.E."/>
            <person name="Adams M.D."/>
            <person name="Carrera A.J."/>
            <person name="Creasy T.H."/>
            <person name="Goodman H.M."/>
            <person name="Somerville C.R."/>
            <person name="Copenhaver G.P."/>
            <person name="Preuss D."/>
            <person name="Nierman W.C."/>
            <person name="White O."/>
            <person name="Eisen J.A."/>
            <person name="Salzberg S.L."/>
            <person name="Fraser C.M."/>
            <person name="Venter J.C."/>
        </authorList>
    </citation>
    <scope>NUCLEOTIDE SEQUENCE [LARGE SCALE GENOMIC DNA]</scope>
    <source>
        <strain>cv. Columbia</strain>
    </source>
</reference>
<name>Q9SL59_ARATH</name>
<gene>
    <name evidence="2" type="ordered locus">At2g06720</name>
</gene>
<dbReference type="EMBL" id="AC006161">
    <property type="protein sequence ID" value="AAF18624.1"/>
    <property type="molecule type" value="Genomic_DNA"/>
</dbReference>
<dbReference type="InterPro" id="IPR004252">
    <property type="entry name" value="Probable_transposase_24"/>
</dbReference>
<reference evidence="2" key="3">
    <citation type="submission" date="2002-02" db="EMBL/GenBank/DDBJ databases">
        <authorList>
            <person name="Town C.D."/>
            <person name="Kaul S."/>
        </authorList>
    </citation>
    <scope>NUCLEOTIDE SEQUENCE</scope>
</reference>
<feature type="compositionally biased region" description="Polar residues" evidence="1">
    <location>
        <begin position="313"/>
        <end position="330"/>
    </location>
</feature>
<proteinExistence type="predicted"/>
<dbReference type="PIR" id="E84479">
    <property type="entry name" value="E84479"/>
</dbReference>
<sequence length="330" mass="38048">MFLSFIVSCLWRFTRDRGSKLVRKITRIFTQKFNAPYYNWSCVPVDKRERLFLEFAVCKRRLKDMVSTARRTREQPPWIGETLWAVMCAYWDTEPAQKRSRTYSKARLSDRNGLGPHIHFSGPKSFQEIQDELEEKLGRIVTIGEVFVETHTKSDGTYVDRKAELIAQTYEQNVRDRLSQLEAEASVVSDGTSRPRELTNEELTTIFLQSTERDSRGNPYGLGSLEDTLGCANYNLPGQSSSSFLDLEERLKEAQRKIEEQAAYNEKRDSEIAAREAETARITAEQKDKLEHLSLVEKYLRQTDPQFLDFMASKSSTTTESLPATPQNDQ</sequence>
<evidence type="ECO:0000313" key="2">
    <source>
        <dbReference type="EMBL" id="AAF18624.1"/>
    </source>
</evidence>
<reference evidence="2" key="2">
    <citation type="submission" date="2000-03" db="EMBL/GenBank/DDBJ databases">
        <authorList>
            <person name="Lin X."/>
            <person name="Kaul S."/>
            <person name="Shea T.P."/>
            <person name="Fujii C.Y."/>
            <person name="Shen M."/>
            <person name="VanAken S.E."/>
            <person name="Barnstead M.E."/>
            <person name="Mason T.M."/>
            <person name="Bowman C.L."/>
            <person name="Ronning C.M."/>
            <person name="Benito M.-I."/>
            <person name="Carrera A.J."/>
            <person name="Creasy T.H."/>
            <person name="Buell C.R."/>
            <person name="Town C.D."/>
            <person name="Nierman W.C."/>
            <person name="Fraser C.M."/>
            <person name="Venter J.C."/>
        </authorList>
    </citation>
    <scope>NUCLEOTIDE SEQUENCE</scope>
</reference>
<dbReference type="AlphaFoldDB" id="Q9SL59"/>
<dbReference type="Pfam" id="PF03004">
    <property type="entry name" value="Transposase_24"/>
    <property type="match status" value="1"/>
</dbReference>
<feature type="region of interest" description="Disordered" evidence="1">
    <location>
        <begin position="311"/>
        <end position="330"/>
    </location>
</feature>
<accession>Q9SL59</accession>
<protein>
    <submittedName>
        <fullName evidence="2">En/Spm-like transposon protein</fullName>
    </submittedName>
</protein>